<dbReference type="AlphaFoldDB" id="A0AA88YUL9"/>
<evidence type="ECO:0000259" key="1">
    <source>
        <dbReference type="Pfam" id="PF21669"/>
    </source>
</evidence>
<keyword evidence="3" id="KW-1185">Reference proteome</keyword>
<protein>
    <recommendedName>
        <fullName evidence="1">Shieldin complex subunit 2 first OB fold domain-containing protein</fullName>
    </recommendedName>
</protein>
<dbReference type="InterPro" id="IPR012340">
    <property type="entry name" value="NA-bd_OB-fold"/>
</dbReference>
<name>A0AA88YUL9_PINIB</name>
<dbReference type="Proteomes" id="UP001186944">
    <property type="component" value="Unassembled WGS sequence"/>
</dbReference>
<reference evidence="2" key="1">
    <citation type="submission" date="2019-08" db="EMBL/GenBank/DDBJ databases">
        <title>The improved chromosome-level genome for the pearl oyster Pinctada fucata martensii using PacBio sequencing and Hi-C.</title>
        <authorList>
            <person name="Zheng Z."/>
        </authorList>
    </citation>
    <scope>NUCLEOTIDE SEQUENCE</scope>
    <source>
        <strain evidence="2">ZZ-2019</strain>
        <tissue evidence="2">Adductor muscle</tissue>
    </source>
</reference>
<dbReference type="Gene3D" id="2.40.50.140">
    <property type="entry name" value="Nucleic acid-binding proteins"/>
    <property type="match status" value="1"/>
</dbReference>
<gene>
    <name evidence="2" type="ORF">FSP39_003084</name>
</gene>
<evidence type="ECO:0000313" key="2">
    <source>
        <dbReference type="EMBL" id="KAK3108201.1"/>
    </source>
</evidence>
<proteinExistence type="predicted"/>
<comment type="caution">
    <text evidence="2">The sequence shown here is derived from an EMBL/GenBank/DDBJ whole genome shotgun (WGS) entry which is preliminary data.</text>
</comment>
<accession>A0AA88YUL9</accession>
<dbReference type="EMBL" id="VSWD01000001">
    <property type="protein sequence ID" value="KAK3108201.1"/>
    <property type="molecule type" value="Genomic_DNA"/>
</dbReference>
<organism evidence="2 3">
    <name type="scientific">Pinctada imbricata</name>
    <name type="common">Atlantic pearl-oyster</name>
    <name type="synonym">Pinctada martensii</name>
    <dbReference type="NCBI Taxonomy" id="66713"/>
    <lineage>
        <taxon>Eukaryota</taxon>
        <taxon>Metazoa</taxon>
        <taxon>Spiralia</taxon>
        <taxon>Lophotrochozoa</taxon>
        <taxon>Mollusca</taxon>
        <taxon>Bivalvia</taxon>
        <taxon>Autobranchia</taxon>
        <taxon>Pteriomorphia</taxon>
        <taxon>Pterioida</taxon>
        <taxon>Pterioidea</taxon>
        <taxon>Pteriidae</taxon>
        <taxon>Pinctada</taxon>
    </lineage>
</organism>
<evidence type="ECO:0000313" key="3">
    <source>
        <dbReference type="Proteomes" id="UP001186944"/>
    </source>
</evidence>
<dbReference type="SUPFAM" id="SSF50249">
    <property type="entry name" value="Nucleic acid-binding proteins"/>
    <property type="match status" value="1"/>
</dbReference>
<dbReference type="InterPro" id="IPR049507">
    <property type="entry name" value="SHLD2_OB1"/>
</dbReference>
<dbReference type="Pfam" id="PF21669">
    <property type="entry name" value="SHLD2_OB1"/>
    <property type="match status" value="1"/>
</dbReference>
<feature type="domain" description="Shieldin complex subunit 2 first OB fold" evidence="1">
    <location>
        <begin position="112"/>
        <end position="172"/>
    </location>
</feature>
<sequence>MNVAFADCSEVVKGVCFDKQKFQQFTEGSGVVLRNIIIKQDELIITKQSSVFKCKDIEVSEELQTKAKQIIYPPLPSLMTITEAKKSPTRERLRIRAKVISEDLRTTRMIRTGEVPLRTITIADQDDTVKVALWRDMADADVRPGDHIEITNVVINNYQNQVHLQTTQLSSIEVIMN</sequence>